<comment type="caution">
    <text evidence="2">The sequence shown here is derived from an EMBL/GenBank/DDBJ whole genome shotgun (WGS) entry which is preliminary data.</text>
</comment>
<name>A0A0W8FEN9_9ZZZZ</name>
<evidence type="ECO:0000259" key="1">
    <source>
        <dbReference type="Pfam" id="PF00148"/>
    </source>
</evidence>
<sequence>MNLDADGFIGTLLAIEGISDARAVMNGPTGCRGSPAFFSDRHFPRDNSLNRRSFEEPFFFGQSRIPCTYLDSDDYIHGSTQKLQEILPLIAEKGDAFLAVVNSPGASLIGDDLDRFLTEARLDHICMAFEGAAYSRPLPEGFDQAITAILRWLRLNRLPRVKNRVNLLGFSMIQRYWQGNIAEIRHLCELMGLAVVSVPGAGSSVSEIRESTTAYCNIVIYPEYSRKTAEFYESEFGIPAVYSHGGAPIGFGATETWIRTVAAATGRDPTPALEEIKKHRTHAFHQIARYHHEAGYPKGTTFAVRGDSSFVYPITVWLYEYLGMVPVSVELMAGEDPETVGHLEEYLAANALSGTLGADPAIVRPDIYFGDGLSGKDLELSGRCRKSVDIFNRTTGDIHFTEKAFLGGAGALWILEHVFTAVKDFPW</sequence>
<dbReference type="SUPFAM" id="SSF53807">
    <property type="entry name" value="Helical backbone' metal receptor"/>
    <property type="match status" value="1"/>
</dbReference>
<accession>A0A0W8FEN9</accession>
<feature type="domain" description="Nitrogenase/oxidoreductase component 1" evidence="1">
    <location>
        <begin position="8"/>
        <end position="337"/>
    </location>
</feature>
<gene>
    <name evidence="2" type="ORF">ASZ90_010945</name>
</gene>
<dbReference type="Gene3D" id="3.40.50.1980">
    <property type="entry name" value="Nitrogenase molybdenum iron protein domain"/>
    <property type="match status" value="2"/>
</dbReference>
<organism evidence="2">
    <name type="scientific">hydrocarbon metagenome</name>
    <dbReference type="NCBI Taxonomy" id="938273"/>
    <lineage>
        <taxon>unclassified sequences</taxon>
        <taxon>metagenomes</taxon>
        <taxon>ecological metagenomes</taxon>
    </lineage>
</organism>
<proteinExistence type="predicted"/>
<reference evidence="2" key="1">
    <citation type="journal article" date="2015" name="Proc. Natl. Acad. Sci. U.S.A.">
        <title>Networks of energetic and metabolic interactions define dynamics in microbial communities.</title>
        <authorList>
            <person name="Embree M."/>
            <person name="Liu J.K."/>
            <person name="Al-Bassam M.M."/>
            <person name="Zengler K."/>
        </authorList>
    </citation>
    <scope>NUCLEOTIDE SEQUENCE</scope>
</reference>
<dbReference type="CDD" id="cd00316">
    <property type="entry name" value="Oxidoreductase_nitrogenase"/>
    <property type="match status" value="1"/>
</dbReference>
<dbReference type="PANTHER" id="PTHR42956">
    <property type="entry name" value="NITROGENASE IRON-MOLYBDENUM COFACTOR BIOSYNTHESIS PROTEIN NIFE"/>
    <property type="match status" value="1"/>
</dbReference>
<evidence type="ECO:0000313" key="2">
    <source>
        <dbReference type="EMBL" id="KUG19340.1"/>
    </source>
</evidence>
<dbReference type="Pfam" id="PF00148">
    <property type="entry name" value="Oxidored_nitro"/>
    <property type="match status" value="1"/>
</dbReference>
<dbReference type="AlphaFoldDB" id="A0A0W8FEN9"/>
<dbReference type="InterPro" id="IPR049939">
    <property type="entry name" value="NifE-like"/>
</dbReference>
<dbReference type="InterPro" id="IPR000510">
    <property type="entry name" value="Nase/OxRdtase_comp1"/>
</dbReference>
<dbReference type="PANTHER" id="PTHR42956:SF1">
    <property type="entry name" value="NITROGENASE IRON-MOLYBDENUM COFACTOR BIOSYNTHESIS PROTEIN NIFE"/>
    <property type="match status" value="1"/>
</dbReference>
<protein>
    <submittedName>
        <fullName evidence="2">Nitrogenase vanadium-cofactor synthesis protein vnfn</fullName>
    </submittedName>
</protein>
<dbReference type="GO" id="GO:0016491">
    <property type="term" value="F:oxidoreductase activity"/>
    <property type="evidence" value="ECO:0007669"/>
    <property type="project" value="InterPro"/>
</dbReference>
<dbReference type="EMBL" id="LNQE01001300">
    <property type="protein sequence ID" value="KUG19340.1"/>
    <property type="molecule type" value="Genomic_DNA"/>
</dbReference>